<evidence type="ECO:0000256" key="1">
    <source>
        <dbReference type="ARBA" id="ARBA00001974"/>
    </source>
</evidence>
<dbReference type="AlphaFoldDB" id="D1C732"/>
<dbReference type="HOGENOM" id="CLU_410864_0_0_0"/>
<dbReference type="SUPFAM" id="SSF51679">
    <property type="entry name" value="Bacterial luciferase-like"/>
    <property type="match status" value="1"/>
</dbReference>
<dbReference type="InterPro" id="IPR006094">
    <property type="entry name" value="Oxid_FAD_bind_N"/>
</dbReference>
<evidence type="ECO:0000313" key="8">
    <source>
        <dbReference type="Proteomes" id="UP000002027"/>
    </source>
</evidence>
<name>D1C732_SPHTD</name>
<dbReference type="InParanoid" id="D1C732"/>
<dbReference type="Pfam" id="PF08031">
    <property type="entry name" value="BBE"/>
    <property type="match status" value="1"/>
</dbReference>
<reference evidence="8" key="1">
    <citation type="submission" date="2009-11" db="EMBL/GenBank/DDBJ databases">
        <title>The complete chromosome 1 of Sphaerobacter thermophilus DSM 20745.</title>
        <authorList>
            <person name="Lucas S."/>
            <person name="Copeland A."/>
            <person name="Lapidus A."/>
            <person name="Glavina del Rio T."/>
            <person name="Dalin E."/>
            <person name="Tice H."/>
            <person name="Bruce D."/>
            <person name="Goodwin L."/>
            <person name="Pitluck S."/>
            <person name="Kyrpides N."/>
            <person name="Mavromatis K."/>
            <person name="Ivanova N."/>
            <person name="Mikhailova N."/>
            <person name="LaButti K.M."/>
            <person name="Clum A."/>
            <person name="Sun H.I."/>
            <person name="Brettin T."/>
            <person name="Detter J.C."/>
            <person name="Han C."/>
            <person name="Larimer F."/>
            <person name="Land M."/>
            <person name="Hauser L."/>
            <person name="Markowitz V."/>
            <person name="Cheng J.F."/>
            <person name="Hugenholtz P."/>
            <person name="Woyke T."/>
            <person name="Wu D."/>
            <person name="Steenblock K."/>
            <person name="Schneider S."/>
            <person name="Pukall R."/>
            <person name="Goeker M."/>
            <person name="Klenk H.P."/>
            <person name="Eisen J.A."/>
        </authorList>
    </citation>
    <scope>NUCLEOTIDE SEQUENCE [LARGE SCALE GENOMIC DNA]</scope>
    <source>
        <strain evidence="8">ATCC 49802 / DSM 20745 / S 6022</strain>
    </source>
</reference>
<keyword evidence="5" id="KW-0560">Oxidoreductase</keyword>
<dbReference type="InterPro" id="IPR012951">
    <property type="entry name" value="BBE"/>
</dbReference>
<gene>
    <name evidence="7" type="ordered locus">Sthe_0354</name>
</gene>
<dbReference type="InterPro" id="IPR050416">
    <property type="entry name" value="FAD-linked_Oxidoreductase"/>
</dbReference>
<evidence type="ECO:0000256" key="2">
    <source>
        <dbReference type="ARBA" id="ARBA00005466"/>
    </source>
</evidence>
<dbReference type="eggNOG" id="COG0277">
    <property type="taxonomic scope" value="Bacteria"/>
</dbReference>
<dbReference type="PANTHER" id="PTHR42973:SF39">
    <property type="entry name" value="FAD-BINDING PCMH-TYPE DOMAIN-CONTAINING PROTEIN"/>
    <property type="match status" value="1"/>
</dbReference>
<dbReference type="RefSeq" id="WP_012870840.1">
    <property type="nucleotide sequence ID" value="NC_013523.1"/>
</dbReference>
<keyword evidence="3" id="KW-0285">Flavoprotein</keyword>
<protein>
    <submittedName>
        <fullName evidence="7">FAD linked oxidase domain protein</fullName>
    </submittedName>
</protein>
<dbReference type="Gene3D" id="3.30.465.10">
    <property type="match status" value="1"/>
</dbReference>
<dbReference type="Gene3D" id="3.20.20.30">
    <property type="entry name" value="Luciferase-like domain"/>
    <property type="match status" value="1"/>
</dbReference>
<accession>D1C732</accession>
<feature type="domain" description="FAD-binding PCMH-type" evidence="6">
    <location>
        <begin position="346"/>
        <end position="519"/>
    </location>
</feature>
<dbReference type="PANTHER" id="PTHR42973">
    <property type="entry name" value="BINDING OXIDOREDUCTASE, PUTATIVE (AFU_ORTHOLOGUE AFUA_1G17690)-RELATED"/>
    <property type="match status" value="1"/>
</dbReference>
<dbReference type="InterPro" id="IPR036661">
    <property type="entry name" value="Luciferase-like_sf"/>
</dbReference>
<keyword evidence="4" id="KW-0274">FAD</keyword>
<comment type="cofactor">
    <cofactor evidence="1">
        <name>FAD</name>
        <dbReference type="ChEBI" id="CHEBI:57692"/>
    </cofactor>
</comment>
<dbReference type="InterPro" id="IPR011251">
    <property type="entry name" value="Luciferase-like_dom"/>
</dbReference>
<keyword evidence="8" id="KW-1185">Reference proteome</keyword>
<dbReference type="eggNOG" id="COG2141">
    <property type="taxonomic scope" value="Bacteria"/>
</dbReference>
<dbReference type="EMBL" id="CP001823">
    <property type="protein sequence ID" value="ACZ37793.1"/>
    <property type="molecule type" value="Genomic_DNA"/>
</dbReference>
<evidence type="ECO:0000313" key="7">
    <source>
        <dbReference type="EMBL" id="ACZ37793.1"/>
    </source>
</evidence>
<evidence type="ECO:0000259" key="6">
    <source>
        <dbReference type="PROSITE" id="PS51387"/>
    </source>
</evidence>
<dbReference type="SUPFAM" id="SSF56176">
    <property type="entry name" value="FAD-binding/transporter-associated domain-like"/>
    <property type="match status" value="1"/>
</dbReference>
<dbReference type="Gene3D" id="3.30.43.10">
    <property type="entry name" value="Uridine Diphospho-n-acetylenolpyruvylglucosamine Reductase, domain 2"/>
    <property type="match status" value="1"/>
</dbReference>
<dbReference type="InterPro" id="IPR036318">
    <property type="entry name" value="FAD-bd_PCMH-like_sf"/>
</dbReference>
<dbReference type="PROSITE" id="PS51387">
    <property type="entry name" value="FAD_PCMH"/>
    <property type="match status" value="1"/>
</dbReference>
<dbReference type="GO" id="GO:0016705">
    <property type="term" value="F:oxidoreductase activity, acting on paired donors, with incorporation or reduction of molecular oxygen"/>
    <property type="evidence" value="ECO:0007669"/>
    <property type="project" value="InterPro"/>
</dbReference>
<dbReference type="GO" id="GO:0071949">
    <property type="term" value="F:FAD binding"/>
    <property type="evidence" value="ECO:0007669"/>
    <property type="project" value="InterPro"/>
</dbReference>
<dbReference type="InterPro" id="IPR016169">
    <property type="entry name" value="FAD-bd_PCMH_sub2"/>
</dbReference>
<dbReference type="Pfam" id="PF00296">
    <property type="entry name" value="Bac_luciferase"/>
    <property type="match status" value="1"/>
</dbReference>
<dbReference type="Gene3D" id="3.40.462.20">
    <property type="match status" value="1"/>
</dbReference>
<dbReference type="SUPFAM" id="SSF55103">
    <property type="entry name" value="FAD-linked oxidases, C-terminal domain"/>
    <property type="match status" value="1"/>
</dbReference>
<evidence type="ECO:0000256" key="5">
    <source>
        <dbReference type="ARBA" id="ARBA00023002"/>
    </source>
</evidence>
<dbReference type="Pfam" id="PF01565">
    <property type="entry name" value="FAD_binding_4"/>
    <property type="match status" value="1"/>
</dbReference>
<comment type="similarity">
    <text evidence="2">Belongs to the oxygen-dependent FAD-linked oxidoreductase family.</text>
</comment>
<reference evidence="7 8" key="2">
    <citation type="journal article" date="2010" name="Stand. Genomic Sci.">
        <title>Complete genome sequence of Desulfohalobium retbaense type strain (HR(100)).</title>
        <authorList>
            <person name="Spring S."/>
            <person name="Nolan M."/>
            <person name="Lapidus A."/>
            <person name="Glavina Del Rio T."/>
            <person name="Copeland A."/>
            <person name="Tice H."/>
            <person name="Cheng J.F."/>
            <person name="Lucas S."/>
            <person name="Land M."/>
            <person name="Chen F."/>
            <person name="Bruce D."/>
            <person name="Goodwin L."/>
            <person name="Pitluck S."/>
            <person name="Ivanova N."/>
            <person name="Mavromatis K."/>
            <person name="Mikhailova N."/>
            <person name="Pati A."/>
            <person name="Chen A."/>
            <person name="Palaniappan K."/>
            <person name="Hauser L."/>
            <person name="Chang Y.J."/>
            <person name="Jeffries C.D."/>
            <person name="Munk C."/>
            <person name="Kiss H."/>
            <person name="Chain P."/>
            <person name="Han C."/>
            <person name="Brettin T."/>
            <person name="Detter J.C."/>
            <person name="Schuler E."/>
            <person name="Goker M."/>
            <person name="Rohde M."/>
            <person name="Bristow J."/>
            <person name="Eisen J.A."/>
            <person name="Markowitz V."/>
            <person name="Hugenholtz P."/>
            <person name="Kyrpides N.C."/>
            <person name="Klenk H.P."/>
        </authorList>
    </citation>
    <scope>NUCLEOTIDE SEQUENCE [LARGE SCALE GENOMIC DNA]</scope>
    <source>
        <strain evidence="8">ATCC 49802 / DSM 20745 / S 6022</strain>
    </source>
</reference>
<proteinExistence type="inferred from homology"/>
<dbReference type="KEGG" id="sti:Sthe_0354"/>
<dbReference type="InterPro" id="IPR016166">
    <property type="entry name" value="FAD-bd_PCMH"/>
</dbReference>
<dbReference type="InterPro" id="IPR016167">
    <property type="entry name" value="FAD-bd_PCMH_sub1"/>
</dbReference>
<evidence type="ECO:0000256" key="4">
    <source>
        <dbReference type="ARBA" id="ARBA00022827"/>
    </source>
</evidence>
<organism evidence="7 8">
    <name type="scientific">Sphaerobacter thermophilus (strain ATCC 49802 / DSM 20745 / KCCM 41009 / NCIMB 13125 / S 6022)</name>
    <dbReference type="NCBI Taxonomy" id="479434"/>
    <lineage>
        <taxon>Bacteria</taxon>
        <taxon>Pseudomonadati</taxon>
        <taxon>Thermomicrobiota</taxon>
        <taxon>Thermomicrobia</taxon>
        <taxon>Sphaerobacterales</taxon>
        <taxon>Sphaerobacterineae</taxon>
        <taxon>Sphaerobacteraceae</taxon>
        <taxon>Sphaerobacter</taxon>
    </lineage>
</organism>
<evidence type="ECO:0000256" key="3">
    <source>
        <dbReference type="ARBA" id="ARBA00022630"/>
    </source>
</evidence>
<dbReference type="STRING" id="479434.Sthe_0354"/>
<dbReference type="Proteomes" id="UP000002027">
    <property type="component" value="Chromosome 1"/>
</dbReference>
<sequence length="757" mass="81499">MANYGHELQFGVFITPQSQDPEAVVELARLAERVGLDLVTFQDHPYQPRFLDAWTLLSWVAGQTERIHLAPNVANLPLRSPAVLARAAASLDLLSGGRLALGLGAGAFWDAIAAMGGRRLSPGEAVDALDEAIDVIRAIWDTTAARSLRFAGEHYRLEGARPGPVPAHDIPIWIGGYKPRMLRLIGRKADGWLPSLGYIQLGDIAAGNRIIDEAARAAGRDPREIRRLVNVSGRFSSSRGGFLNGPSEQWVEDLLPLVVEDGIGTIILASDDPETIERFATEVAPALRAEAERAFPEGHFGVRIRRAAARARRHPGIDYDAVPPSLVDVAIEPGDTEYARVRSTYMRGGSPGIVLPVSSVEQVIDALAFARAHPHVPLSIRSGGHGISGRSTNDGGIVIDLGRMNRIEVLDPVARRVRLGPGARWGDVAAALAPYGLALSSGDYGGVGVGGLATAGGIGWLSRLHGLTIDHLRAVEMVLADGSVVRASEDENPDLFWAVRGAGANFGIVTSFEFEADAVGNVGWAQFVFDASDTAGFLERWGAAVESAPRDLTSFLVMGRPRRGQPLVAQVMAVVASDQPETIVDRLQPLATVAPLYDQYAVITPYASIMANAQGGYHDGQGEPVGRSGLIEHITPEFAAAAERLIRSGAVYFFQIRSVGGAVADVDPDATAYAHRSANFHVTAFGSNRARVDAEWDALHHHFTGIYLNFETDPRPERIADAFPPRTLQRLRELKARYDPDNVFRDNFNIAPGVLAR</sequence>
<dbReference type="InterPro" id="IPR016164">
    <property type="entry name" value="FAD-linked_Oxase-like_C"/>
</dbReference>
<dbReference type="OrthoDB" id="545125at2"/>